<dbReference type="PANTHER" id="PTHR45569:SF1">
    <property type="entry name" value="SENSOR PROTEIN KDPD"/>
    <property type="match status" value="1"/>
</dbReference>
<feature type="domain" description="Signal transduction histidine kinase osmosensitive K+ channel sensor N-terminal" evidence="4">
    <location>
        <begin position="21"/>
        <end position="229"/>
    </location>
</feature>
<organism evidence="5 6">
    <name type="scientific">Clostridium zeae</name>
    <dbReference type="NCBI Taxonomy" id="2759022"/>
    <lineage>
        <taxon>Bacteria</taxon>
        <taxon>Bacillati</taxon>
        <taxon>Bacillota</taxon>
        <taxon>Clostridia</taxon>
        <taxon>Eubacteriales</taxon>
        <taxon>Clostridiaceae</taxon>
        <taxon>Clostridium</taxon>
    </lineage>
</organism>
<dbReference type="InterPro" id="IPR052023">
    <property type="entry name" value="Histidine_kinase_KdpD"/>
</dbReference>
<evidence type="ECO:0000256" key="2">
    <source>
        <dbReference type="ARBA" id="ARBA00022777"/>
    </source>
</evidence>
<dbReference type="EMBL" id="BMBA01000001">
    <property type="protein sequence ID" value="GFZ30753.1"/>
    <property type="molecule type" value="Genomic_DNA"/>
</dbReference>
<dbReference type="GO" id="GO:0016301">
    <property type="term" value="F:kinase activity"/>
    <property type="evidence" value="ECO:0007669"/>
    <property type="project" value="UniProtKB-KW"/>
</dbReference>
<dbReference type="PANTHER" id="PTHR45569">
    <property type="entry name" value="SENSOR PROTEIN KDPD"/>
    <property type="match status" value="1"/>
</dbReference>
<dbReference type="InterPro" id="IPR027417">
    <property type="entry name" value="P-loop_NTPase"/>
</dbReference>
<keyword evidence="6" id="KW-1185">Reference proteome</keyword>
<evidence type="ECO:0000256" key="3">
    <source>
        <dbReference type="ARBA" id="ARBA00023012"/>
    </source>
</evidence>
<dbReference type="RefSeq" id="WP_206868802.1">
    <property type="nucleotide sequence ID" value="NZ_BMBA01000001.1"/>
</dbReference>
<dbReference type="Gene3D" id="3.40.50.300">
    <property type="entry name" value="P-loop containing nucleotide triphosphate hydrolases"/>
    <property type="match status" value="1"/>
</dbReference>
<evidence type="ECO:0000256" key="1">
    <source>
        <dbReference type="ARBA" id="ARBA00022679"/>
    </source>
</evidence>
<evidence type="ECO:0000313" key="6">
    <source>
        <dbReference type="Proteomes" id="UP000663802"/>
    </source>
</evidence>
<protein>
    <submittedName>
        <fullName evidence="5">Sensor histidine kinase</fullName>
    </submittedName>
</protein>
<dbReference type="Pfam" id="PF02702">
    <property type="entry name" value="KdpD"/>
    <property type="match status" value="1"/>
</dbReference>
<keyword evidence="3" id="KW-0902">Two-component regulatory system</keyword>
<dbReference type="Proteomes" id="UP000663802">
    <property type="component" value="Unassembled WGS sequence"/>
</dbReference>
<keyword evidence="1" id="KW-0808">Transferase</keyword>
<reference evidence="5 6" key="1">
    <citation type="journal article" date="2021" name="Int. J. Syst. Evol. Microbiol.">
        <title>Clostridium zeae sp. nov., isolated from corn silage.</title>
        <authorList>
            <person name="Kobayashi H."/>
            <person name="Tanizawa Y."/>
            <person name="Yagura M."/>
            <person name="Sakamoto M."/>
            <person name="Ohkuma M."/>
            <person name="Tohno M."/>
        </authorList>
    </citation>
    <scope>NUCLEOTIDE SEQUENCE [LARGE SCALE GENOMIC DNA]</scope>
    <source>
        <strain evidence="5 6">CSC2</strain>
    </source>
</reference>
<evidence type="ECO:0000259" key="4">
    <source>
        <dbReference type="Pfam" id="PF02702"/>
    </source>
</evidence>
<name>A0ABQ1E8C4_9CLOT</name>
<proteinExistence type="predicted"/>
<keyword evidence="2 5" id="KW-0418">Kinase</keyword>
<sequence length="378" mass="43828">MSNKFTRTSPEMALRIASKEKRGKLKIFLGYAPGVGKTYSMLNEAKRRIKYGQNVVIGYIEPHYRKDTERNKQGIKEIPLKEISYKGKIFYEPDIEKIIEYMPETVLIDELAHSNAPTSKNSKRYEDVLEILSKGINVLTTLNIQHIETLNFLAYNITRVDVSEIVPYEVVDNADEVIVVDVSPEELIKRLQEGKIFNNNYKNATENYFQKNTLSALRSICLKATADEVEDDLFSYMQQKNITLNWHVAERIMVFVDSEVSSQKLIIRGERMAKKFNSDLFVVYLKRESFFDFTNSKNTSIEERLKEVSESLGAKYFVIQEKEYIKTLYNFIKANYITFVLIGNSESIKGKFKNFIKMSMITKLIKKTDGVEFHIVPI</sequence>
<comment type="caution">
    <text evidence="5">The sequence shown here is derived from an EMBL/GenBank/DDBJ whole genome shotgun (WGS) entry which is preliminary data.</text>
</comment>
<dbReference type="InterPro" id="IPR003852">
    <property type="entry name" value="Sig_transdc_His_kinase_KdpD_N"/>
</dbReference>
<accession>A0ABQ1E8C4</accession>
<gene>
    <name evidence="5" type="primary">kdpD</name>
    <name evidence="5" type="ORF">CSC2_12790</name>
</gene>
<evidence type="ECO:0000313" key="5">
    <source>
        <dbReference type="EMBL" id="GFZ30753.1"/>
    </source>
</evidence>